<evidence type="ECO:0000256" key="2">
    <source>
        <dbReference type="SAM" id="SignalP"/>
    </source>
</evidence>
<gene>
    <name evidence="3" type="ORF">HINF_LOCUS238</name>
</gene>
<protein>
    <submittedName>
        <fullName evidence="3">Hypothetical_protein</fullName>
    </submittedName>
</protein>
<feature type="transmembrane region" description="Helical" evidence="1">
    <location>
        <begin position="43"/>
        <end position="66"/>
    </location>
</feature>
<dbReference type="Proteomes" id="UP001642409">
    <property type="component" value="Unassembled WGS sequence"/>
</dbReference>
<keyword evidence="1" id="KW-0812">Transmembrane</keyword>
<evidence type="ECO:0000256" key="1">
    <source>
        <dbReference type="SAM" id="Phobius"/>
    </source>
</evidence>
<evidence type="ECO:0000313" key="4">
    <source>
        <dbReference type="Proteomes" id="UP001642409"/>
    </source>
</evidence>
<feature type="signal peptide" evidence="2">
    <location>
        <begin position="1"/>
        <end position="17"/>
    </location>
</feature>
<name>A0ABP1GE20_9EUKA</name>
<organism evidence="3 4">
    <name type="scientific">Hexamita inflata</name>
    <dbReference type="NCBI Taxonomy" id="28002"/>
    <lineage>
        <taxon>Eukaryota</taxon>
        <taxon>Metamonada</taxon>
        <taxon>Diplomonadida</taxon>
        <taxon>Hexamitidae</taxon>
        <taxon>Hexamitinae</taxon>
        <taxon>Hexamita</taxon>
    </lineage>
</organism>
<proteinExistence type="predicted"/>
<accession>A0ABP1GE20</accession>
<comment type="caution">
    <text evidence="3">The sequence shown here is derived from an EMBL/GenBank/DDBJ whole genome shotgun (WGS) entry which is preliminary data.</text>
</comment>
<keyword evidence="1" id="KW-0472">Membrane</keyword>
<dbReference type="EMBL" id="CAXDID020000001">
    <property type="protein sequence ID" value="CAL5970298.1"/>
    <property type="molecule type" value="Genomic_DNA"/>
</dbReference>
<feature type="chain" id="PRO_5045785391" evidence="2">
    <location>
        <begin position="18"/>
        <end position="151"/>
    </location>
</feature>
<keyword evidence="1" id="KW-1133">Transmembrane helix</keyword>
<keyword evidence="4" id="KW-1185">Reference proteome</keyword>
<reference evidence="3 4" key="1">
    <citation type="submission" date="2024-07" db="EMBL/GenBank/DDBJ databases">
        <authorList>
            <person name="Akdeniz Z."/>
        </authorList>
    </citation>
    <scope>NUCLEOTIDE SEQUENCE [LARGE SCALE GENOMIC DNA]</scope>
</reference>
<sequence length="151" mass="17089">MDVIFCLLNYLISQLCAELQHGYANGISSIHCFDSNFYIRQELFMGVAIVGFICLLSIVMTTVGCYQVESAKYIQLPCCMSQQEVELIKQDCTTRSLLIMSTFVQPVIYGMQPNMVQQIQPQIMNSQYQITQNSTVIYNHGVQLNPITSPI</sequence>
<evidence type="ECO:0000313" key="3">
    <source>
        <dbReference type="EMBL" id="CAL5970298.1"/>
    </source>
</evidence>
<keyword evidence="2" id="KW-0732">Signal</keyword>